<evidence type="ECO:0000313" key="2">
    <source>
        <dbReference type="Proteomes" id="UP000502996"/>
    </source>
</evidence>
<dbReference type="KEGG" id="nano:G5V58_20930"/>
<reference evidence="1 2" key="1">
    <citation type="submission" date="2020-02" db="EMBL/GenBank/DDBJ databases">
        <title>Full genome sequence of Nocardioides sp. R-3366.</title>
        <authorList>
            <person name="Im W.-T."/>
        </authorList>
    </citation>
    <scope>NUCLEOTIDE SEQUENCE [LARGE SCALE GENOMIC DNA]</scope>
    <source>
        <strain evidence="1 2">R-3366</strain>
    </source>
</reference>
<keyword evidence="2" id="KW-1185">Reference proteome</keyword>
<accession>A0A6G6WI64</accession>
<dbReference type="EMBL" id="CP049257">
    <property type="protein sequence ID" value="QIG44909.1"/>
    <property type="molecule type" value="Genomic_DNA"/>
</dbReference>
<dbReference type="RefSeq" id="WP_165236933.1">
    <property type="nucleotide sequence ID" value="NZ_CP049257.1"/>
</dbReference>
<evidence type="ECO:0000313" key="1">
    <source>
        <dbReference type="EMBL" id="QIG44909.1"/>
    </source>
</evidence>
<dbReference type="AlphaFoldDB" id="A0A6G6WI64"/>
<name>A0A6G6WI64_9ACTN</name>
<protein>
    <submittedName>
        <fullName evidence="1">Uncharacterized protein</fullName>
    </submittedName>
</protein>
<organism evidence="1 2">
    <name type="scientific">Nocardioides anomalus</name>
    <dbReference type="NCBI Taxonomy" id="2712223"/>
    <lineage>
        <taxon>Bacteria</taxon>
        <taxon>Bacillati</taxon>
        <taxon>Actinomycetota</taxon>
        <taxon>Actinomycetes</taxon>
        <taxon>Propionibacteriales</taxon>
        <taxon>Nocardioidaceae</taxon>
        <taxon>Nocardioides</taxon>
    </lineage>
</organism>
<gene>
    <name evidence="1" type="ORF">G5V58_20930</name>
</gene>
<proteinExistence type="predicted"/>
<sequence length="163" mass="17438">MTQSPPPQDPPQIGIRLVVAHDDVTRRVDLQLVGSRGVAVEDGLVTTFEASRLWPTVRAVLPELAHLRADPHGLPSPDPDRRPGEGWDRECRAMVSVAVASLPGGEVALRTWFATDDELWSATPLPDGRTDLRLAAPGAVADLLIWDVTGAMEVLVAAAEVAS</sequence>
<dbReference type="Proteomes" id="UP000502996">
    <property type="component" value="Chromosome"/>
</dbReference>